<keyword evidence="11 14" id="KW-0539">Nucleus</keyword>
<dbReference type="PANTHER" id="PTHR11276">
    <property type="entry name" value="DNA POLYMERASE TYPE-X FAMILY MEMBER"/>
    <property type="match status" value="1"/>
</dbReference>
<dbReference type="Pfam" id="PF14716">
    <property type="entry name" value="HHH_8"/>
    <property type="match status" value="1"/>
</dbReference>
<dbReference type="InterPro" id="IPR002054">
    <property type="entry name" value="DNA-dir_DNA_pol_X"/>
</dbReference>
<dbReference type="EMBL" id="KZ678419">
    <property type="protein sequence ID" value="PSR90449.1"/>
    <property type="molecule type" value="Genomic_DNA"/>
</dbReference>
<name>A0A2T3ABH5_9PEZI</name>
<dbReference type="InterPro" id="IPR029398">
    <property type="entry name" value="PolB_thumb"/>
</dbReference>
<dbReference type="EC" id="2.7.7.7" evidence="14"/>
<evidence type="ECO:0000259" key="16">
    <source>
        <dbReference type="SMART" id="SM00483"/>
    </source>
</evidence>
<dbReference type="Gene3D" id="3.30.210.10">
    <property type="entry name" value="DNA polymerase, thumb domain"/>
    <property type="match status" value="1"/>
</dbReference>
<dbReference type="Proteomes" id="UP000241462">
    <property type="component" value="Unassembled WGS sequence"/>
</dbReference>
<dbReference type="InterPro" id="IPR010996">
    <property type="entry name" value="HHH_MUS81"/>
</dbReference>
<dbReference type="Pfam" id="PF14791">
    <property type="entry name" value="DNA_pol_B_thumb"/>
    <property type="match status" value="1"/>
</dbReference>
<evidence type="ECO:0000256" key="14">
    <source>
        <dbReference type="RuleBase" id="RU366014"/>
    </source>
</evidence>
<feature type="compositionally biased region" description="Basic and acidic residues" evidence="15">
    <location>
        <begin position="136"/>
        <end position="147"/>
    </location>
</feature>
<dbReference type="InterPro" id="IPR018944">
    <property type="entry name" value="DNA_pol_lambd_fingers_domain"/>
</dbReference>
<dbReference type="InterPro" id="IPR027421">
    <property type="entry name" value="DNA_pol_lamdba_lyase_dom_sf"/>
</dbReference>
<evidence type="ECO:0000313" key="17">
    <source>
        <dbReference type="EMBL" id="PSR90449.1"/>
    </source>
</evidence>
<dbReference type="SUPFAM" id="SSF47802">
    <property type="entry name" value="DNA polymerase beta, N-terminal domain-like"/>
    <property type="match status" value="1"/>
</dbReference>
<evidence type="ECO:0000256" key="9">
    <source>
        <dbReference type="ARBA" id="ARBA00022932"/>
    </source>
</evidence>
<dbReference type="InParanoid" id="A0A2T3ABH5"/>
<dbReference type="InterPro" id="IPR037160">
    <property type="entry name" value="DNA_Pol_thumb_sf"/>
</dbReference>
<dbReference type="InterPro" id="IPR028207">
    <property type="entry name" value="DNA_pol_B_palm_palm"/>
</dbReference>
<evidence type="ECO:0000256" key="7">
    <source>
        <dbReference type="ARBA" id="ARBA00022723"/>
    </source>
</evidence>
<keyword evidence="5 14" id="KW-0548">Nucleotidyltransferase</keyword>
<evidence type="ECO:0000256" key="5">
    <source>
        <dbReference type="ARBA" id="ARBA00022695"/>
    </source>
</evidence>
<dbReference type="STRING" id="2025994.A0A2T3ABH5"/>
<evidence type="ECO:0000256" key="13">
    <source>
        <dbReference type="PIRSR" id="PIRSR622312-50"/>
    </source>
</evidence>
<dbReference type="InterPro" id="IPR002008">
    <property type="entry name" value="DNA_pol_X_beta-like"/>
</dbReference>
<dbReference type="PANTHER" id="PTHR11276:SF28">
    <property type="entry name" value="DNA POLYMERASE LAMBDA"/>
    <property type="match status" value="1"/>
</dbReference>
<evidence type="ECO:0000256" key="15">
    <source>
        <dbReference type="SAM" id="MobiDB-lite"/>
    </source>
</evidence>
<proteinExistence type="inferred from homology"/>
<dbReference type="CDD" id="cd00141">
    <property type="entry name" value="NT_POLXc"/>
    <property type="match status" value="1"/>
</dbReference>
<evidence type="ECO:0000256" key="4">
    <source>
        <dbReference type="ARBA" id="ARBA00022679"/>
    </source>
</evidence>
<keyword evidence="4 14" id="KW-0808">Transferase</keyword>
<feature type="active site" description="Nucleophile; Schiff-base intermediate with DNA; for 5'-dRP lyase activity" evidence="13">
    <location>
        <position position="225"/>
    </location>
</feature>
<dbReference type="GO" id="GO:0006303">
    <property type="term" value="P:double-strand break repair via nonhomologous end joining"/>
    <property type="evidence" value="ECO:0007669"/>
    <property type="project" value="TreeGrafter"/>
</dbReference>
<keyword evidence="3" id="KW-0237">DNA synthesis</keyword>
<keyword evidence="10 14" id="KW-0234">DNA repair</keyword>
<comment type="catalytic activity">
    <reaction evidence="12 14">
        <text>DNA(n) + a 2'-deoxyribonucleoside 5'-triphosphate = DNA(n+1) + diphosphate</text>
        <dbReference type="Rhea" id="RHEA:22508"/>
        <dbReference type="Rhea" id="RHEA-COMP:17339"/>
        <dbReference type="Rhea" id="RHEA-COMP:17340"/>
        <dbReference type="ChEBI" id="CHEBI:33019"/>
        <dbReference type="ChEBI" id="CHEBI:61560"/>
        <dbReference type="ChEBI" id="CHEBI:173112"/>
        <dbReference type="EC" id="2.7.7.7"/>
    </reaction>
</comment>
<dbReference type="Gene3D" id="3.30.460.10">
    <property type="entry name" value="Beta Polymerase, domain 2"/>
    <property type="match status" value="1"/>
</dbReference>
<reference evidence="17 18" key="1">
    <citation type="journal article" date="2018" name="Mycol. Prog.">
        <title>Coniella lustricola, a new species from submerged detritus.</title>
        <authorList>
            <person name="Raudabaugh D.B."/>
            <person name="Iturriaga T."/>
            <person name="Carver A."/>
            <person name="Mondo S."/>
            <person name="Pangilinan J."/>
            <person name="Lipzen A."/>
            <person name="He G."/>
            <person name="Amirebrahimi M."/>
            <person name="Grigoriev I.V."/>
            <person name="Miller A.N."/>
        </authorList>
    </citation>
    <scope>NUCLEOTIDE SEQUENCE [LARGE SCALE GENOMIC DNA]</scope>
    <source>
        <strain evidence="17 18">B22-T-1</strain>
    </source>
</reference>
<comment type="similarity">
    <text evidence="2 14">Belongs to the DNA polymerase type-X family.</text>
</comment>
<dbReference type="GO" id="GO:0005634">
    <property type="term" value="C:nucleus"/>
    <property type="evidence" value="ECO:0007669"/>
    <property type="project" value="UniProtKB-SubCell"/>
</dbReference>
<dbReference type="InterPro" id="IPR022312">
    <property type="entry name" value="DNA_pol_X"/>
</dbReference>
<dbReference type="InterPro" id="IPR043519">
    <property type="entry name" value="NT_sf"/>
</dbReference>
<evidence type="ECO:0000256" key="6">
    <source>
        <dbReference type="ARBA" id="ARBA00022705"/>
    </source>
</evidence>
<dbReference type="FunFam" id="1.10.150.20:FF:000010">
    <property type="entry name" value="DNA polymerase lambda"/>
    <property type="match status" value="1"/>
</dbReference>
<dbReference type="GO" id="GO:0003887">
    <property type="term" value="F:DNA-directed DNA polymerase activity"/>
    <property type="evidence" value="ECO:0007669"/>
    <property type="project" value="UniProtKB-UniRule"/>
</dbReference>
<gene>
    <name evidence="17" type="ORF">BD289DRAFT_430850</name>
</gene>
<feature type="compositionally biased region" description="Basic and acidic residues" evidence="15">
    <location>
        <begin position="106"/>
        <end position="116"/>
    </location>
</feature>
<dbReference type="OrthoDB" id="7848332at2759"/>
<dbReference type="SUPFAM" id="SSF81585">
    <property type="entry name" value="PsbU/PolX domain-like"/>
    <property type="match status" value="1"/>
</dbReference>
<accession>A0A2T3ABH5</accession>
<dbReference type="FunCoup" id="A0A2T3ABH5">
    <property type="interactions" value="264"/>
</dbReference>
<keyword evidence="18" id="KW-1185">Reference proteome</keyword>
<sequence>MRKSSRSRAYAPRSTPSPSTASPLTTLDLDIAGRNSSIVAESANVCSNSTIPQAISGQKSRDAMKMKVADDIVENGRNFGDDLSQIIGEVRQRFQDVPPLEEDEADLKPSKAKNYDSDAETQQEPKQKKQKKRARKDTSKTGFDERFACNRGGTKEQIEDKSNPNAFIISVFRKMLDYYTQINDHWRRLAYTRAITTLASITDRRISSAHEARELPNFGESLSTKLEEIVSTHNLKRLQYAMTDPISQVKMLFLGIYGVGPSTAERWIAQGHRTLDDLLQGVTLTFSQKIGIEHYGDLNSRIPRDEVTKMADYVKAEAAKIDSKVELIVGGSYRRGATTSGDIDFIITKEGTTSNQQLSTFLITLVRNLGKQGFLTAELAAHSSSKDHDGSKWHGCCVLPRIPGFNDNGGYKPVWRRIDLLLVPETEYGAALIYFTGNDIFNRSLRLLASKQHMRLNQRGLYKDTTPSNDRLKGAEGELIEGRDERKIFKTLGVVWREPHERWC</sequence>
<keyword evidence="7" id="KW-0479">Metal-binding</keyword>
<evidence type="ECO:0000256" key="3">
    <source>
        <dbReference type="ARBA" id="ARBA00022634"/>
    </source>
</evidence>
<feature type="region of interest" description="Disordered" evidence="15">
    <location>
        <begin position="1"/>
        <end position="25"/>
    </location>
</feature>
<evidence type="ECO:0000256" key="10">
    <source>
        <dbReference type="ARBA" id="ARBA00023204"/>
    </source>
</evidence>
<feature type="domain" description="DNA-directed DNA polymerase X" evidence="16">
    <location>
        <begin position="163"/>
        <end position="503"/>
    </location>
</feature>
<dbReference type="PRINTS" id="PR00869">
    <property type="entry name" value="DNAPOLX"/>
</dbReference>
<dbReference type="GO" id="GO:0003677">
    <property type="term" value="F:DNA binding"/>
    <property type="evidence" value="ECO:0007669"/>
    <property type="project" value="UniProtKB-UniRule"/>
</dbReference>
<dbReference type="GO" id="GO:0046872">
    <property type="term" value="F:metal ion binding"/>
    <property type="evidence" value="ECO:0007669"/>
    <property type="project" value="UniProtKB-UniRule"/>
</dbReference>
<evidence type="ECO:0000256" key="12">
    <source>
        <dbReference type="ARBA" id="ARBA00049244"/>
    </source>
</evidence>
<keyword evidence="6" id="KW-0235">DNA replication</keyword>
<dbReference type="SUPFAM" id="SSF81301">
    <property type="entry name" value="Nucleotidyltransferase"/>
    <property type="match status" value="1"/>
</dbReference>
<dbReference type="SMART" id="SM00483">
    <property type="entry name" value="POLXc"/>
    <property type="match status" value="1"/>
</dbReference>
<organism evidence="17 18">
    <name type="scientific">Coniella lustricola</name>
    <dbReference type="NCBI Taxonomy" id="2025994"/>
    <lineage>
        <taxon>Eukaryota</taxon>
        <taxon>Fungi</taxon>
        <taxon>Dikarya</taxon>
        <taxon>Ascomycota</taxon>
        <taxon>Pezizomycotina</taxon>
        <taxon>Sordariomycetes</taxon>
        <taxon>Sordariomycetidae</taxon>
        <taxon>Diaporthales</taxon>
        <taxon>Schizoparmaceae</taxon>
        <taxon>Coniella</taxon>
    </lineage>
</organism>
<keyword evidence="8 14" id="KW-0227">DNA damage</keyword>
<evidence type="ECO:0000256" key="11">
    <source>
        <dbReference type="ARBA" id="ARBA00023242"/>
    </source>
</evidence>
<keyword evidence="9 14" id="KW-0239">DNA-directed DNA polymerase</keyword>
<feature type="compositionally biased region" description="Low complexity" evidence="15">
    <location>
        <begin position="7"/>
        <end position="25"/>
    </location>
</feature>
<comment type="subcellular location">
    <subcellularLocation>
        <location evidence="1 14">Nucleus</location>
    </subcellularLocation>
</comment>
<dbReference type="Pfam" id="PF10391">
    <property type="entry name" value="DNA_pol_lambd_f"/>
    <property type="match status" value="1"/>
</dbReference>
<dbReference type="PRINTS" id="PR00870">
    <property type="entry name" value="DNAPOLXBETA"/>
</dbReference>
<protein>
    <recommendedName>
        <fullName evidence="14">DNA polymerase</fullName>
        <ecNumber evidence="14">2.7.7.7</ecNumber>
    </recommendedName>
</protein>
<evidence type="ECO:0000256" key="8">
    <source>
        <dbReference type="ARBA" id="ARBA00022763"/>
    </source>
</evidence>
<evidence type="ECO:0000313" key="18">
    <source>
        <dbReference type="Proteomes" id="UP000241462"/>
    </source>
</evidence>
<evidence type="ECO:0000256" key="1">
    <source>
        <dbReference type="ARBA" id="ARBA00004123"/>
    </source>
</evidence>
<dbReference type="Pfam" id="PF14792">
    <property type="entry name" value="DNA_pol_B_palm"/>
    <property type="match status" value="1"/>
</dbReference>
<dbReference type="Gene3D" id="1.10.150.110">
    <property type="entry name" value="DNA polymerase beta, N-terminal domain-like"/>
    <property type="match status" value="1"/>
</dbReference>
<dbReference type="FunFam" id="1.10.150.110:FF:000005">
    <property type="entry name" value="DNA polymerase POL4"/>
    <property type="match status" value="1"/>
</dbReference>
<evidence type="ECO:0000256" key="2">
    <source>
        <dbReference type="ARBA" id="ARBA00008323"/>
    </source>
</evidence>
<dbReference type="AlphaFoldDB" id="A0A2T3ABH5"/>
<feature type="region of interest" description="Disordered" evidence="15">
    <location>
        <begin position="94"/>
        <end position="147"/>
    </location>
</feature>
<comment type="function">
    <text evidence="14">DNA polymerase that functions in several pathways of DNA repair. Involved in base excision repair (BER) responsible for repair of lesions that give rise to abasic (AP) sites in DNA. Also contributes to DNA double-strand break repair by non-homologous end joining and homologous recombination. Has both template-dependent and template-independent (terminal transferase) DNA polymerase activities. Has also a 5'-deoxyribose-5-phosphate lyase (dRP lyase) activity.</text>
</comment>
<dbReference type="Gene3D" id="1.10.150.20">
    <property type="entry name" value="5' to 3' exonuclease, C-terminal subdomain"/>
    <property type="match status" value="1"/>
</dbReference>